<keyword evidence="14" id="KW-1015">Disulfide bond</keyword>
<evidence type="ECO:0000256" key="16">
    <source>
        <dbReference type="ARBA" id="ARBA00023201"/>
    </source>
</evidence>
<dbReference type="PROSITE" id="PS00390">
    <property type="entry name" value="ATPASE_NA_K_BETA_1"/>
    <property type="match status" value="1"/>
</dbReference>
<keyword evidence="12 20" id="KW-0406">Ion transport</keyword>
<dbReference type="GO" id="GO:0001671">
    <property type="term" value="F:ATPase activator activity"/>
    <property type="evidence" value="ECO:0007669"/>
    <property type="project" value="TreeGrafter"/>
</dbReference>
<keyword evidence="16" id="KW-0739">Sodium transport</keyword>
<dbReference type="STRING" id="56216.A0A1A6FVK7"/>
<dbReference type="GO" id="GO:0005890">
    <property type="term" value="C:sodium:potassium-exchanging ATPase complex"/>
    <property type="evidence" value="ECO:0007669"/>
    <property type="project" value="InterPro"/>
</dbReference>
<organism evidence="21 22">
    <name type="scientific">Neotoma lepida</name>
    <name type="common">Desert woodrat</name>
    <dbReference type="NCBI Taxonomy" id="56216"/>
    <lineage>
        <taxon>Eukaryota</taxon>
        <taxon>Metazoa</taxon>
        <taxon>Chordata</taxon>
        <taxon>Craniata</taxon>
        <taxon>Vertebrata</taxon>
        <taxon>Euteleostomi</taxon>
        <taxon>Mammalia</taxon>
        <taxon>Eutheria</taxon>
        <taxon>Euarchontoglires</taxon>
        <taxon>Glires</taxon>
        <taxon>Rodentia</taxon>
        <taxon>Myomorpha</taxon>
        <taxon>Muroidea</taxon>
        <taxon>Cricetidae</taxon>
        <taxon>Neotominae</taxon>
        <taxon>Neotoma</taxon>
    </lineage>
</organism>
<dbReference type="OrthoDB" id="5912413at2759"/>
<evidence type="ECO:0000256" key="8">
    <source>
        <dbReference type="ARBA" id="ARBA00022958"/>
    </source>
</evidence>
<evidence type="ECO:0000256" key="14">
    <source>
        <dbReference type="ARBA" id="ARBA00023157"/>
    </source>
</evidence>
<dbReference type="Proteomes" id="UP000092124">
    <property type="component" value="Unassembled WGS sequence"/>
</dbReference>
<evidence type="ECO:0000256" key="11">
    <source>
        <dbReference type="ARBA" id="ARBA00023053"/>
    </source>
</evidence>
<dbReference type="PANTHER" id="PTHR11523:SF47">
    <property type="entry name" value="SODIUM_POTASSIUM-TRANSPORTING ATPASE SUBUNIT BETA-3"/>
    <property type="match status" value="1"/>
</dbReference>
<comment type="subunit">
    <text evidence="19">The sodium/potassium-transporting ATPase is composed of a catalytic alpha subunit, an auxiliary non-catalytic beta subunit and an additional regulatory subunit. Interacts with catalytic alpha subunit ATP12A.</text>
</comment>
<evidence type="ECO:0000256" key="17">
    <source>
        <dbReference type="ARBA" id="ARBA00037667"/>
    </source>
</evidence>
<evidence type="ECO:0000256" key="4">
    <source>
        <dbReference type="ARBA" id="ARBA00022475"/>
    </source>
</evidence>
<evidence type="ECO:0000313" key="21">
    <source>
        <dbReference type="EMBL" id="OBS57988.1"/>
    </source>
</evidence>
<evidence type="ECO:0000256" key="6">
    <source>
        <dbReference type="ARBA" id="ARBA00022607"/>
    </source>
</evidence>
<dbReference type="GO" id="GO:0036376">
    <property type="term" value="P:sodium ion export across plasma membrane"/>
    <property type="evidence" value="ECO:0007669"/>
    <property type="project" value="TreeGrafter"/>
</dbReference>
<protein>
    <recommendedName>
        <fullName evidence="20">Sodium/potassium-transporting ATPase subunit beta</fullName>
    </recommendedName>
</protein>
<dbReference type="Gene3D" id="2.60.40.1660">
    <property type="entry name" value="Na, k-atpase alpha subunit"/>
    <property type="match status" value="2"/>
</dbReference>
<comment type="subcellular location">
    <subcellularLocation>
        <location evidence="1">Apical cell membrane</location>
        <topology evidence="1">Single-pass type II membrane protein</topology>
    </subcellularLocation>
    <subcellularLocation>
        <location evidence="18">Basolateral cell membrane</location>
        <topology evidence="18">Single-pass type II membrane protein</topology>
    </subcellularLocation>
    <subcellularLocation>
        <location evidence="20">Membrane</location>
    </subcellularLocation>
</comment>
<dbReference type="GO" id="GO:0006883">
    <property type="term" value="P:intracellular sodium ion homeostasis"/>
    <property type="evidence" value="ECO:0007669"/>
    <property type="project" value="TreeGrafter"/>
</dbReference>
<evidence type="ECO:0000313" key="22">
    <source>
        <dbReference type="Proteomes" id="UP000092124"/>
    </source>
</evidence>
<evidence type="ECO:0000256" key="2">
    <source>
        <dbReference type="ARBA" id="ARBA00005876"/>
    </source>
</evidence>
<sequence length="262" mass="30154">MTKTEKKSFHQSLAEWKLFIYNPTRGEFLGRTAKSWGLILLFYLVFYGFLAALFTFTMWAMLQTLNDEVPKYRDQIPSPGLMVFPKPLTALDYTYSLSEPPTYEKFTEDLKRFLKPYSVEEQRNLTNCPDGVPFKQSGPDYQACQFPVSLLQDCSGVNDADFGYSKGRPCILVKMNRDGNIANITTYPDYGILDIKYFPYYGKKRHVGYRQPLVAVQVIFDPSATKKEATVKCKINGSHNLKNRDERDKFLGQVVFKVIVHP</sequence>
<evidence type="ECO:0000256" key="9">
    <source>
        <dbReference type="ARBA" id="ARBA00022968"/>
    </source>
</evidence>
<evidence type="ECO:0000256" key="15">
    <source>
        <dbReference type="ARBA" id="ARBA00023180"/>
    </source>
</evidence>
<keyword evidence="7 20" id="KW-0812">Transmembrane</keyword>
<reference evidence="21 22" key="1">
    <citation type="submission" date="2016-06" db="EMBL/GenBank/DDBJ databases">
        <title>The Draft Genome Sequence and Annotation of the Desert Woodrat Neotoma lepida.</title>
        <authorList>
            <person name="Campbell M."/>
            <person name="Oakeson K.F."/>
            <person name="Yandell M."/>
            <person name="Halpert J.R."/>
            <person name="Dearing D."/>
        </authorList>
    </citation>
    <scope>NUCLEOTIDE SEQUENCE [LARGE SCALE GENOMIC DNA]</scope>
    <source>
        <strain evidence="21">417</strain>
        <tissue evidence="21">Liver</tissue>
    </source>
</reference>
<keyword evidence="22" id="KW-1185">Reference proteome</keyword>
<evidence type="ECO:0000256" key="10">
    <source>
        <dbReference type="ARBA" id="ARBA00022989"/>
    </source>
</evidence>
<evidence type="ECO:0000256" key="1">
    <source>
        <dbReference type="ARBA" id="ARBA00004655"/>
    </source>
</evidence>
<gene>
    <name evidence="21" type="ORF">A6R68_10889</name>
</gene>
<accession>A0A1A6FVK7</accession>
<dbReference type="NCBIfam" id="TIGR01107">
    <property type="entry name" value="Na_K_ATPase_bet"/>
    <property type="match status" value="1"/>
</dbReference>
<evidence type="ECO:0000256" key="7">
    <source>
        <dbReference type="ARBA" id="ARBA00022692"/>
    </source>
</evidence>
<evidence type="ECO:0000256" key="18">
    <source>
        <dbReference type="ARBA" id="ARBA00037810"/>
    </source>
</evidence>
<comment type="function">
    <text evidence="17">This is the non-catalytic component of the active enzyme, which catalyzes the hydrolysis of ATP coupled with the exchange of Na(+) and K(+) ions across the plasma membrane. The exact function of the beta-3 subunit is not known.</text>
</comment>
<comment type="caution">
    <text evidence="21">The sequence shown here is derived from an EMBL/GenBank/DDBJ whole genome shotgun (WGS) entry which is preliminary data.</text>
</comment>
<dbReference type="PANTHER" id="PTHR11523">
    <property type="entry name" value="SODIUM/POTASSIUM-DEPENDENT ATPASE BETA SUBUNIT"/>
    <property type="match status" value="1"/>
</dbReference>
<keyword evidence="11" id="KW-0915">Sodium</keyword>
<keyword evidence="6" id="KW-0740">Sodium/potassium transport</keyword>
<evidence type="ECO:0000256" key="3">
    <source>
        <dbReference type="ARBA" id="ARBA00022448"/>
    </source>
</evidence>
<dbReference type="InterPro" id="IPR038702">
    <property type="entry name" value="Na/K_ATPase_sub_beta_sf"/>
</dbReference>
<dbReference type="EMBL" id="LZPO01116981">
    <property type="protein sequence ID" value="OBS57988.1"/>
    <property type="molecule type" value="Genomic_DNA"/>
</dbReference>
<dbReference type="GO" id="GO:0030007">
    <property type="term" value="P:intracellular potassium ion homeostasis"/>
    <property type="evidence" value="ECO:0007669"/>
    <property type="project" value="TreeGrafter"/>
</dbReference>
<evidence type="ECO:0000256" key="20">
    <source>
        <dbReference type="RuleBase" id="RU362099"/>
    </source>
</evidence>
<keyword evidence="3 20" id="KW-0813">Transport</keyword>
<dbReference type="GO" id="GO:0016323">
    <property type="term" value="C:basolateral plasma membrane"/>
    <property type="evidence" value="ECO:0007669"/>
    <property type="project" value="UniProtKB-SubCell"/>
</dbReference>
<dbReference type="InterPro" id="IPR000402">
    <property type="entry name" value="Na/K_ATPase_sub_beta"/>
</dbReference>
<feature type="transmembrane region" description="Helical" evidence="20">
    <location>
        <begin position="38"/>
        <end position="62"/>
    </location>
</feature>
<keyword evidence="8" id="KW-0630">Potassium</keyword>
<evidence type="ECO:0000256" key="5">
    <source>
        <dbReference type="ARBA" id="ARBA00022538"/>
    </source>
</evidence>
<dbReference type="AlphaFoldDB" id="A0A1A6FVK7"/>
<dbReference type="GO" id="GO:1990573">
    <property type="term" value="P:potassium ion import across plasma membrane"/>
    <property type="evidence" value="ECO:0007669"/>
    <property type="project" value="TreeGrafter"/>
</dbReference>
<keyword evidence="15" id="KW-0325">Glycoprotein</keyword>
<keyword evidence="4" id="KW-1003">Cell membrane</keyword>
<evidence type="ECO:0000256" key="12">
    <source>
        <dbReference type="ARBA" id="ARBA00023065"/>
    </source>
</evidence>
<comment type="similarity">
    <text evidence="2 20">Belongs to the X(+)/potassium ATPases subunit beta family.</text>
</comment>
<keyword evidence="10 20" id="KW-1133">Transmembrane helix</keyword>
<dbReference type="Pfam" id="PF00287">
    <property type="entry name" value="Na_K-ATPase"/>
    <property type="match status" value="2"/>
</dbReference>
<keyword evidence="5" id="KW-0633">Potassium transport</keyword>
<proteinExistence type="inferred from homology"/>
<name>A0A1A6FVK7_NEOLE</name>
<keyword evidence="13 20" id="KW-0472">Membrane</keyword>
<keyword evidence="9" id="KW-0735">Signal-anchor</keyword>
<dbReference type="GO" id="GO:0016324">
    <property type="term" value="C:apical plasma membrane"/>
    <property type="evidence" value="ECO:0007669"/>
    <property type="project" value="UniProtKB-SubCell"/>
</dbReference>
<evidence type="ECO:0000256" key="13">
    <source>
        <dbReference type="ARBA" id="ARBA00023136"/>
    </source>
</evidence>
<evidence type="ECO:0000256" key="19">
    <source>
        <dbReference type="ARBA" id="ARBA00038625"/>
    </source>
</evidence>